<dbReference type="EMBL" id="JAASAN010000007">
    <property type="protein sequence ID" value="NIL28061.1"/>
    <property type="molecule type" value="Genomic_DNA"/>
</dbReference>
<dbReference type="PANTHER" id="PTHR40278">
    <property type="entry name" value="DNA UTILIZATION PROTEIN HOFN"/>
    <property type="match status" value="1"/>
</dbReference>
<dbReference type="KEGG" id="yma:DA391_00895"/>
<evidence type="ECO:0000313" key="3">
    <source>
        <dbReference type="Proteomes" id="UP000240908"/>
    </source>
</evidence>
<sequence>MYQVNFSLWRAERRFTRYRFWRNAGMCQCALWLIALLIVQGQSRAVQVDQQANLAALTQQQMVLSQQHQAVQQGMTQLQQVEQRAQVYRQAQQSAYRYTRLLQQLSQHIPSSCWLVNLLPQGDGFVFEAISQDYAAIDVFLVQLSRQSLLANVRLQKIAQQDDGTFRFSVWADWQQREDNHE</sequence>
<dbReference type="EMBL" id="CP028487">
    <property type="protein sequence ID" value="AVX36345.1"/>
    <property type="molecule type" value="Genomic_DNA"/>
</dbReference>
<protein>
    <submittedName>
        <fullName evidence="2">Pilus assembly protein PilN</fullName>
    </submittedName>
</protein>
<accession>A0A2R4NJP2</accession>
<proteinExistence type="predicted"/>
<dbReference type="InterPro" id="IPR007813">
    <property type="entry name" value="PilN"/>
</dbReference>
<dbReference type="Proteomes" id="UP000240908">
    <property type="component" value="Chromosome"/>
</dbReference>
<name>A0A2R4NJP2_9GAMM</name>
<evidence type="ECO:0000313" key="1">
    <source>
        <dbReference type="EMBL" id="AVX36345.1"/>
    </source>
</evidence>
<dbReference type="Pfam" id="PF05137">
    <property type="entry name" value="PilN"/>
    <property type="match status" value="1"/>
</dbReference>
<dbReference type="InterPro" id="IPR052534">
    <property type="entry name" value="Extracell_DNA_Util/SecSys_Comp"/>
</dbReference>
<reference evidence="3" key="1">
    <citation type="journal article" date="2018" name="Genome Announc.">
        <title>First complete genome sequence of Yersinia massiliensis.</title>
        <authorList>
            <person name="Thomas M.C."/>
            <person name="Arling V."/>
            <person name="Goji N."/>
            <person name="Janzen T.W."/>
            <person name="Duceppe M.-O."/>
            <person name="Mathews A."/>
            <person name="Carrillo C."/>
            <person name="Amoako K."/>
        </authorList>
    </citation>
    <scope>NUCLEOTIDE SEQUENCE [LARGE SCALE GENOMIC DNA]</scope>
    <source>
        <strain evidence="3">GTA</strain>
    </source>
</reference>
<organism evidence="2 4">
    <name type="scientific">Yersinia massiliensis</name>
    <dbReference type="NCBI Taxonomy" id="419257"/>
    <lineage>
        <taxon>Bacteria</taxon>
        <taxon>Pseudomonadati</taxon>
        <taxon>Pseudomonadota</taxon>
        <taxon>Gammaproteobacteria</taxon>
        <taxon>Enterobacterales</taxon>
        <taxon>Yersiniaceae</taxon>
        <taxon>Yersinia</taxon>
    </lineage>
</organism>
<gene>
    <name evidence="1" type="ORF">DA391_00895</name>
    <name evidence="2" type="ORF">HB980_16095</name>
</gene>
<dbReference type="AlphaFoldDB" id="A0A2R4NJP2"/>
<evidence type="ECO:0000313" key="2">
    <source>
        <dbReference type="EMBL" id="NIL28061.1"/>
    </source>
</evidence>
<keyword evidence="3" id="KW-1185">Reference proteome</keyword>
<dbReference type="PANTHER" id="PTHR40278:SF1">
    <property type="entry name" value="DNA UTILIZATION PROTEIN HOFN"/>
    <property type="match status" value="1"/>
</dbReference>
<dbReference type="Proteomes" id="UP000698240">
    <property type="component" value="Unassembled WGS sequence"/>
</dbReference>
<dbReference type="RefSeq" id="WP_050286772.1">
    <property type="nucleotide sequence ID" value="NZ_CABHYR010000038.1"/>
</dbReference>
<reference evidence="2" key="2">
    <citation type="submission" date="2020-03" db="EMBL/GenBank/DDBJ databases">
        <authorList>
            <person name="Kislichkina A."/>
            <person name="Dentovskaya S."/>
            <person name="Shaikhutdinov R."/>
            <person name="Ivanov S."/>
            <person name="Sizova A."/>
            <person name="Solomentsev V."/>
            <person name="Bogun A."/>
        </authorList>
    </citation>
    <scope>NUCLEOTIDE SEQUENCE</scope>
    <source>
        <strain evidence="2">SCPM-O-B-8025</strain>
    </source>
</reference>
<evidence type="ECO:0000313" key="4">
    <source>
        <dbReference type="Proteomes" id="UP000698240"/>
    </source>
</evidence>